<dbReference type="PANTHER" id="PTHR33388">
    <property type="entry name" value="OS01G0212500 PROTEIN"/>
    <property type="match status" value="1"/>
</dbReference>
<proteinExistence type="predicted"/>
<keyword evidence="6" id="KW-1185">Reference proteome</keyword>
<dbReference type="EnsemblPlants" id="Solyc07g063670.2.1">
    <property type="protein sequence ID" value="Solyc07g063670.2.1"/>
    <property type="gene ID" value="Solyc07g063670.2"/>
</dbReference>
<evidence type="ECO:0000256" key="4">
    <source>
        <dbReference type="SAM" id="MobiDB-lite"/>
    </source>
</evidence>
<dbReference type="GO" id="GO:0003700">
    <property type="term" value="F:DNA-binding transcription factor activity"/>
    <property type="evidence" value="ECO:0007669"/>
    <property type="project" value="InterPro"/>
</dbReference>
<dbReference type="InterPro" id="IPR040356">
    <property type="entry name" value="SPEAR"/>
</dbReference>
<sequence length="374" mass="41118">HLSYCLFPTPPTHKISTTVPLKMATSLQFSSDHHPIPQENHQTTNQTSTGGRRRSSKNGQKKKKQPQRGMGVEQLERLRVQDQMKNSTIHGVHHNHQYYSNNNFPKLTPVSSFTGGGSASADPGNYSNSILNSSPVLQFPKLCAVSPNDFFMQQKVVNTGFIGSSSTNQLMISSHDHHQFQSQMNLYGFATSKPSTEKSKELYPMPNLFSSNNSCFSDRCRSCNKKKRMINGEEISVHMEDMIREKEDSGTKPLLHSYSLPSHQQKGVEIVAIHRKGSSSALSSDEGAVMMEYDFFPEKISSKSTNTYKSCFENEATMMSAYNSPESSSFAAAAAAAGNIINGEASSVTTISWAADTTTTSPTSSIDLSLKLSC</sequence>
<evidence type="ECO:0000313" key="6">
    <source>
        <dbReference type="Proteomes" id="UP000004994"/>
    </source>
</evidence>
<dbReference type="Pfam" id="PF08744">
    <property type="entry name" value="NOZZLE"/>
    <property type="match status" value="1"/>
</dbReference>
<feature type="compositionally biased region" description="Polar residues" evidence="4">
    <location>
        <begin position="39"/>
        <end position="50"/>
    </location>
</feature>
<dbReference type="InParanoid" id="K4CH50"/>
<dbReference type="STRING" id="4081.K4CH50"/>
<dbReference type="Gramene" id="Solyc07g063670.2.1">
    <property type="protein sequence ID" value="Solyc07g063670.2.1"/>
    <property type="gene ID" value="Solyc07g063670.2"/>
</dbReference>
<keyword evidence="1" id="KW-0678">Repressor</keyword>
<dbReference type="AlphaFoldDB" id="K4CH50"/>
<reference evidence="5" key="2">
    <citation type="submission" date="2015-06" db="UniProtKB">
        <authorList>
            <consortium name="EnsemblPlants"/>
        </authorList>
    </citation>
    <scope>IDENTIFICATION</scope>
    <source>
        <strain evidence="5">cv. Heinz 1706</strain>
    </source>
</reference>
<protein>
    <submittedName>
        <fullName evidence="5">Uncharacterized protein</fullName>
    </submittedName>
</protein>
<reference evidence="5" key="1">
    <citation type="journal article" date="2012" name="Nature">
        <title>The tomato genome sequence provides insights into fleshy fruit evolution.</title>
        <authorList>
            <consortium name="Tomato Genome Consortium"/>
        </authorList>
    </citation>
    <scope>NUCLEOTIDE SEQUENCE [LARGE SCALE GENOMIC DNA]</scope>
    <source>
        <strain evidence="5">cv. Heinz 1706</strain>
    </source>
</reference>
<keyword evidence="3" id="KW-0804">Transcription</keyword>
<organism evidence="5">
    <name type="scientific">Solanum lycopersicum</name>
    <name type="common">Tomato</name>
    <name type="synonym">Lycopersicon esculentum</name>
    <dbReference type="NCBI Taxonomy" id="4081"/>
    <lineage>
        <taxon>Eukaryota</taxon>
        <taxon>Viridiplantae</taxon>
        <taxon>Streptophyta</taxon>
        <taxon>Embryophyta</taxon>
        <taxon>Tracheophyta</taxon>
        <taxon>Spermatophyta</taxon>
        <taxon>Magnoliopsida</taxon>
        <taxon>eudicotyledons</taxon>
        <taxon>Gunneridae</taxon>
        <taxon>Pentapetalae</taxon>
        <taxon>asterids</taxon>
        <taxon>lamiids</taxon>
        <taxon>Solanales</taxon>
        <taxon>Solanaceae</taxon>
        <taxon>Solanoideae</taxon>
        <taxon>Solaneae</taxon>
        <taxon>Solanum</taxon>
        <taxon>Solanum subgen. Lycopersicon</taxon>
    </lineage>
</organism>
<evidence type="ECO:0000313" key="5">
    <source>
        <dbReference type="EnsemblPlants" id="Solyc07g063670.2.1"/>
    </source>
</evidence>
<feature type="compositionally biased region" description="Basic residues" evidence="4">
    <location>
        <begin position="51"/>
        <end position="66"/>
    </location>
</feature>
<dbReference type="PANTHER" id="PTHR33388:SF2">
    <property type="entry name" value="PROTEIN SPOROCYTELESS"/>
    <property type="match status" value="1"/>
</dbReference>
<dbReference type="Proteomes" id="UP000004994">
    <property type="component" value="Chromosome 7"/>
</dbReference>
<dbReference type="eggNOG" id="ENOG502S4R5">
    <property type="taxonomic scope" value="Eukaryota"/>
</dbReference>
<evidence type="ECO:0000256" key="3">
    <source>
        <dbReference type="ARBA" id="ARBA00023163"/>
    </source>
</evidence>
<dbReference type="InterPro" id="IPR014855">
    <property type="entry name" value="NOZZLE"/>
</dbReference>
<accession>K4CH50</accession>
<evidence type="ECO:0000256" key="2">
    <source>
        <dbReference type="ARBA" id="ARBA00023015"/>
    </source>
</evidence>
<dbReference type="PhylomeDB" id="K4CH50"/>
<feature type="region of interest" description="Disordered" evidence="4">
    <location>
        <begin position="31"/>
        <end position="75"/>
    </location>
</feature>
<evidence type="ECO:0000256" key="1">
    <source>
        <dbReference type="ARBA" id="ARBA00022491"/>
    </source>
</evidence>
<dbReference type="OMA" id="MASEHNM"/>
<dbReference type="HOGENOM" id="CLU_788467_0_0_1"/>
<keyword evidence="2" id="KW-0805">Transcription regulation</keyword>
<dbReference type="PaxDb" id="4081-Solyc07g063670.2.1"/>
<name>K4CH50_SOLLC</name>